<sequence>MKRVELQEGSEKTLTTTLLNSKPSFFREVCHCRMVVKIIGIIDFIAMKHSKQPEAGCSIDKRRRSNSATQTHAPC</sequence>
<organism evidence="2">
    <name type="scientific">uncultured Chloroflexia bacterium</name>
    <dbReference type="NCBI Taxonomy" id="1672391"/>
    <lineage>
        <taxon>Bacteria</taxon>
        <taxon>Bacillati</taxon>
        <taxon>Chloroflexota</taxon>
        <taxon>Chloroflexia</taxon>
        <taxon>environmental samples</taxon>
    </lineage>
</organism>
<feature type="non-terminal residue" evidence="2">
    <location>
        <position position="75"/>
    </location>
</feature>
<name>A0A6J4NXE1_9CHLR</name>
<dbReference type="EMBL" id="CADCTR010003359">
    <property type="protein sequence ID" value="CAA9396614.1"/>
    <property type="molecule type" value="Genomic_DNA"/>
</dbReference>
<proteinExistence type="predicted"/>
<dbReference type="AlphaFoldDB" id="A0A6J4NXE1"/>
<evidence type="ECO:0000313" key="2">
    <source>
        <dbReference type="EMBL" id="CAA9396614.1"/>
    </source>
</evidence>
<reference evidence="2" key="1">
    <citation type="submission" date="2020-02" db="EMBL/GenBank/DDBJ databases">
        <authorList>
            <person name="Meier V. D."/>
        </authorList>
    </citation>
    <scope>NUCLEOTIDE SEQUENCE</scope>
    <source>
        <strain evidence="2">AVDCRST_MAG93</strain>
    </source>
</reference>
<protein>
    <submittedName>
        <fullName evidence="2">Uncharacterized protein</fullName>
    </submittedName>
</protein>
<evidence type="ECO:0000256" key="1">
    <source>
        <dbReference type="SAM" id="MobiDB-lite"/>
    </source>
</evidence>
<feature type="region of interest" description="Disordered" evidence="1">
    <location>
        <begin position="52"/>
        <end position="75"/>
    </location>
</feature>
<feature type="compositionally biased region" description="Polar residues" evidence="1">
    <location>
        <begin position="66"/>
        <end position="75"/>
    </location>
</feature>
<accession>A0A6J4NXE1</accession>
<gene>
    <name evidence="2" type="ORF">AVDCRST_MAG93-10003</name>
</gene>